<reference evidence="1 2" key="1">
    <citation type="journal article" date="2020" name="BMC Genomics">
        <title>Intraspecific diversification of the crop wild relative Brassica cretica Lam. using demographic model selection.</title>
        <authorList>
            <person name="Kioukis A."/>
            <person name="Michalopoulou V.A."/>
            <person name="Briers L."/>
            <person name="Pirintsos S."/>
            <person name="Studholme D.J."/>
            <person name="Pavlidis P."/>
            <person name="Sarris P.F."/>
        </authorList>
    </citation>
    <scope>NUCLEOTIDE SEQUENCE [LARGE SCALE GENOMIC DNA]</scope>
    <source>
        <strain evidence="2">cv. PFS-1207/04</strain>
    </source>
</reference>
<evidence type="ECO:0000313" key="2">
    <source>
        <dbReference type="Proteomes" id="UP000266723"/>
    </source>
</evidence>
<proteinExistence type="predicted"/>
<name>A0ABQ7B0J0_BRACR</name>
<protein>
    <submittedName>
        <fullName evidence="1">Uncharacterized protein</fullName>
    </submittedName>
</protein>
<evidence type="ECO:0000313" key="1">
    <source>
        <dbReference type="EMBL" id="KAF3519812.1"/>
    </source>
</evidence>
<organism evidence="1 2">
    <name type="scientific">Brassica cretica</name>
    <name type="common">Mustard</name>
    <dbReference type="NCBI Taxonomy" id="69181"/>
    <lineage>
        <taxon>Eukaryota</taxon>
        <taxon>Viridiplantae</taxon>
        <taxon>Streptophyta</taxon>
        <taxon>Embryophyta</taxon>
        <taxon>Tracheophyta</taxon>
        <taxon>Spermatophyta</taxon>
        <taxon>Magnoliopsida</taxon>
        <taxon>eudicotyledons</taxon>
        <taxon>Gunneridae</taxon>
        <taxon>Pentapetalae</taxon>
        <taxon>rosids</taxon>
        <taxon>malvids</taxon>
        <taxon>Brassicales</taxon>
        <taxon>Brassicaceae</taxon>
        <taxon>Brassiceae</taxon>
        <taxon>Brassica</taxon>
    </lineage>
</organism>
<dbReference type="EMBL" id="QGKV02001556">
    <property type="protein sequence ID" value="KAF3519812.1"/>
    <property type="molecule type" value="Genomic_DNA"/>
</dbReference>
<comment type="caution">
    <text evidence="1">The sequence shown here is derived from an EMBL/GenBank/DDBJ whole genome shotgun (WGS) entry which is preliminary data.</text>
</comment>
<sequence length="339" mass="38928">MFKIGVAVTPELRDKGEAYAKSFIDSVNKWMTKVDIGNCFVASSQSHPNRIWSPEEDELISSADRWLASVDRWLASIDRCPLQTEGTKAVLQPNQLKSLFWVLGTLWIRFLLHVWKEKGYVSLYLVSSLQENNIDTEEKNRRNFVGITLFRRHTDETSPRNFFFPRNSVGNIRRNSEETHFRGNSEEHQFVGNLLGIYRRSTSSGYTSIDAFLDIYPSIDPFIKTRAEYTEGHLSSEYSEEHVPRYIPRNISLGIFRGISPSVIYSDMKREKKNSMFKIGVAVTPELRDKGEAYAKSFIDSVNKWMTKVDIGNCFVASSQSHPNGIWSPEVKLMTNNKC</sequence>
<accession>A0ABQ7B0J0</accession>
<gene>
    <name evidence="1" type="ORF">DY000_02060828</name>
</gene>
<keyword evidence="2" id="KW-1185">Reference proteome</keyword>
<dbReference type="Proteomes" id="UP000266723">
    <property type="component" value="Unassembled WGS sequence"/>
</dbReference>